<proteinExistence type="predicted"/>
<dbReference type="PANTHER" id="PTHR44216">
    <property type="entry name" value="PROTEIN O-MANNOSYL-TRANSFERASE TMTC2"/>
    <property type="match status" value="1"/>
</dbReference>
<accession>A0A2C7ACK1</accession>
<evidence type="ECO:0000313" key="2">
    <source>
        <dbReference type="EMBL" id="PHK95769.1"/>
    </source>
</evidence>
<reference evidence="2 3" key="1">
    <citation type="submission" date="2017-10" db="EMBL/GenBank/DDBJ databases">
        <authorList>
            <person name="Banno H."/>
            <person name="Chua N.-H."/>
        </authorList>
    </citation>
    <scope>NUCLEOTIDE SEQUENCE [LARGE SCALE GENOMIC DNA]</scope>
    <source>
        <strain evidence="2 3">YW11</strain>
    </source>
</reference>
<dbReference type="Gene3D" id="1.25.40.10">
    <property type="entry name" value="Tetratricopeptide repeat domain"/>
    <property type="match status" value="2"/>
</dbReference>
<evidence type="ECO:0000256" key="1">
    <source>
        <dbReference type="SAM" id="MobiDB-lite"/>
    </source>
</evidence>
<organism evidence="2 3">
    <name type="scientific">Teichococcus rhizosphaerae</name>
    <dbReference type="NCBI Taxonomy" id="1335062"/>
    <lineage>
        <taxon>Bacteria</taxon>
        <taxon>Pseudomonadati</taxon>
        <taxon>Pseudomonadota</taxon>
        <taxon>Alphaproteobacteria</taxon>
        <taxon>Acetobacterales</taxon>
        <taxon>Roseomonadaceae</taxon>
        <taxon>Roseomonas</taxon>
    </lineage>
</organism>
<evidence type="ECO:0000313" key="3">
    <source>
        <dbReference type="Proteomes" id="UP000223527"/>
    </source>
</evidence>
<dbReference type="PANTHER" id="PTHR44216:SF3">
    <property type="entry name" value="PROTEIN O-MANNOSYL-TRANSFERASE TMTC2"/>
    <property type="match status" value="1"/>
</dbReference>
<dbReference type="SUPFAM" id="SSF48452">
    <property type="entry name" value="TPR-like"/>
    <property type="match status" value="1"/>
</dbReference>
<dbReference type="SMART" id="SM00028">
    <property type="entry name" value="TPR"/>
    <property type="match status" value="6"/>
</dbReference>
<dbReference type="AlphaFoldDB" id="A0A2C7ACK1"/>
<name>A0A2C7ACK1_9PROT</name>
<comment type="caution">
    <text evidence="2">The sequence shown here is derived from an EMBL/GenBank/DDBJ whole genome shotgun (WGS) entry which is preliminary data.</text>
</comment>
<dbReference type="InterPro" id="IPR052384">
    <property type="entry name" value="TMTC_O-mannosyltransferase"/>
</dbReference>
<dbReference type="Pfam" id="PF13432">
    <property type="entry name" value="TPR_16"/>
    <property type="match status" value="2"/>
</dbReference>
<sequence length="565" mass="60734">MAGAAIPPRRAPTRPGDDPVAAMPARQRLFDNGVNTVTFTAAEAPPPPGAGRALAVTFDPFRDLEVERPGFGETVLTRAGVDVLAVQKRRENWYQDISREAFAAGFGARIAAYERVLFYGSSAGAYAALYFARPFAAHVLAISPRASIHPSYAAHERARARWGASFRHAALEEGENRTLGTVLVYDPRLTADTLMADDMRYLEREILGAYPAAARLPIPYSGHPSARMLADAGLLKPLLFGCLAGKPLPDLLPDLPWRAARGRSPSHLLQLGRALLRHRRPAAAAAMCERALALRSDQAELFQLLAQIRQVLQDKPGALAALRQAVRLSPAAVAPRLRLVQLLRGQGGMEEAIALLREGLALAPEQPQMGAALLEMLRLRCERRMREGAVEEARADAREALAILGSEDDPADPGEALLHRSGLLAALGRQEEALEAAAAACAAAPGRARHHTHHAKLLLRAGELPRAREAAEAVVRLAPESAASHRLLGEVLSRMQLRAEAVEAAENALRHEPGNPRLHEYLLLMLKKAGRTEEAEAARERAIAAGLALPGQAARPAGLRPSAGN</sequence>
<gene>
    <name evidence="2" type="ORF">CR162_06465</name>
</gene>
<dbReference type="InterPro" id="IPR019734">
    <property type="entry name" value="TPR_rpt"/>
</dbReference>
<dbReference type="RefSeq" id="WP_099094728.1">
    <property type="nucleotide sequence ID" value="NZ_PDNU01000007.1"/>
</dbReference>
<feature type="region of interest" description="Disordered" evidence="1">
    <location>
        <begin position="1"/>
        <end position="21"/>
    </location>
</feature>
<keyword evidence="3" id="KW-1185">Reference proteome</keyword>
<dbReference type="Proteomes" id="UP000223527">
    <property type="component" value="Unassembled WGS sequence"/>
</dbReference>
<dbReference type="GO" id="GO:0035269">
    <property type="term" value="P:protein O-linked glycosylation via mannose"/>
    <property type="evidence" value="ECO:0007669"/>
    <property type="project" value="TreeGrafter"/>
</dbReference>
<protein>
    <submittedName>
        <fullName evidence="2">Uncharacterized protein</fullName>
    </submittedName>
</protein>
<dbReference type="GO" id="GO:0000030">
    <property type="term" value="F:mannosyltransferase activity"/>
    <property type="evidence" value="ECO:0007669"/>
    <property type="project" value="TreeGrafter"/>
</dbReference>
<dbReference type="InterPro" id="IPR011990">
    <property type="entry name" value="TPR-like_helical_dom_sf"/>
</dbReference>
<dbReference type="EMBL" id="PDNU01000007">
    <property type="protein sequence ID" value="PHK95769.1"/>
    <property type="molecule type" value="Genomic_DNA"/>
</dbReference>